<dbReference type="PANTHER" id="PTHR47510:SF3">
    <property type="entry name" value="ENDO_EXONUCLEASE_PHOSPHATASE DOMAIN-CONTAINING PROTEIN"/>
    <property type="match status" value="1"/>
</dbReference>
<protein>
    <recommendedName>
        <fullName evidence="4">Reverse transcriptase</fullName>
    </recommendedName>
</protein>
<organism evidence="2 3">
    <name type="scientific">Hemibagrus guttatus</name>
    <dbReference type="NCBI Taxonomy" id="175788"/>
    <lineage>
        <taxon>Eukaryota</taxon>
        <taxon>Metazoa</taxon>
        <taxon>Chordata</taxon>
        <taxon>Craniata</taxon>
        <taxon>Vertebrata</taxon>
        <taxon>Euteleostomi</taxon>
        <taxon>Actinopterygii</taxon>
        <taxon>Neopterygii</taxon>
        <taxon>Teleostei</taxon>
        <taxon>Ostariophysi</taxon>
        <taxon>Siluriformes</taxon>
        <taxon>Bagridae</taxon>
        <taxon>Hemibagrus</taxon>
    </lineage>
</organism>
<feature type="region of interest" description="Disordered" evidence="1">
    <location>
        <begin position="268"/>
        <end position="299"/>
    </location>
</feature>
<evidence type="ECO:0008006" key="4">
    <source>
        <dbReference type="Google" id="ProtNLM"/>
    </source>
</evidence>
<proteinExistence type="predicted"/>
<gene>
    <name evidence="2" type="ORF">QTP70_032339</name>
</gene>
<reference evidence="2" key="1">
    <citation type="submission" date="2023-06" db="EMBL/GenBank/DDBJ databases">
        <title>Male Hemibagrus guttatus genome.</title>
        <authorList>
            <person name="Bian C."/>
        </authorList>
    </citation>
    <scope>NUCLEOTIDE SEQUENCE</scope>
    <source>
        <strain evidence="2">Male_cb2023</strain>
        <tissue evidence="2">Muscle</tissue>
    </source>
</reference>
<dbReference type="PANTHER" id="PTHR47510">
    <property type="entry name" value="REVERSE TRANSCRIPTASE DOMAIN-CONTAINING PROTEIN"/>
    <property type="match status" value="1"/>
</dbReference>
<evidence type="ECO:0000256" key="1">
    <source>
        <dbReference type="SAM" id="MobiDB-lite"/>
    </source>
</evidence>
<evidence type="ECO:0000313" key="3">
    <source>
        <dbReference type="Proteomes" id="UP001274896"/>
    </source>
</evidence>
<comment type="caution">
    <text evidence="2">The sequence shown here is derived from an EMBL/GenBank/DDBJ whole genome shotgun (WGS) entry which is preliminary data.</text>
</comment>
<accession>A0AAE0QH60</accession>
<evidence type="ECO:0000313" key="2">
    <source>
        <dbReference type="EMBL" id="KAK3520771.1"/>
    </source>
</evidence>
<keyword evidence="3" id="KW-1185">Reference proteome</keyword>
<dbReference type="AlphaFoldDB" id="A0AAE0QH60"/>
<dbReference type="EMBL" id="JAUCMX010000016">
    <property type="protein sequence ID" value="KAK3520771.1"/>
    <property type="molecule type" value="Genomic_DNA"/>
</dbReference>
<sequence length="299" mass="33332">MPLVLDSITNLYLRFSRDLCPLCSHAALSLYPGVFITPSLPASSLTPSNFKPQIPAGILAHVTTTQATDSRRHPHSRYHNSSKRLIFNRSLELCEVSCCFKHSTIVPVPKKPKITALNYYRPVALTSVVMKSFERLVLAYLKDITGPLLSPLQFVYRANRSVDDAVNMGLHYILQHLDRPGNYAKIICGLQHFLQLLQRDPEVFPGQPRGIVSPPACPGSSPGSLPGGACLEHLPSKMSWRHPKQMPEPPQLSPFDVEEQRLYSKLLPGDRAPYPISKGAPRHPTEEVHFGRLYPGSYP</sequence>
<name>A0AAE0QH60_9TELE</name>
<dbReference type="Proteomes" id="UP001274896">
    <property type="component" value="Unassembled WGS sequence"/>
</dbReference>